<evidence type="ECO:0000256" key="8">
    <source>
        <dbReference type="ARBA" id="ARBA00022723"/>
    </source>
</evidence>
<dbReference type="EMBL" id="MF926427">
    <property type="protein sequence ID" value="AVX29424.1"/>
    <property type="molecule type" value="Genomic_DNA"/>
</dbReference>
<evidence type="ECO:0000256" key="1">
    <source>
        <dbReference type="ARBA" id="ARBA00001936"/>
    </source>
</evidence>
<evidence type="ECO:0000256" key="7">
    <source>
        <dbReference type="ARBA" id="ARBA00022722"/>
    </source>
</evidence>
<evidence type="ECO:0000256" key="3">
    <source>
        <dbReference type="ARBA" id="ARBA00006649"/>
    </source>
</evidence>
<comment type="subcellular location">
    <subcellularLocation>
        <location evidence="2">Host nucleus</location>
    </subcellularLocation>
</comment>
<organism evidence="19 20">
    <name type="scientific">Coconut foliar decay alphasatellite 3</name>
    <dbReference type="NCBI Taxonomy" id="2161876"/>
    <lineage>
        <taxon>Viruses</taxon>
        <taxon>Viruses incertae sedis</taxon>
        <taxon>Alphasatellitidae</taxon>
        <taxon>Petromoalphasatellitinae</taxon>
        <taxon>Kobbarisatellite</taxon>
        <taxon>Kobbarisatellite kokonas</taxon>
    </lineage>
</organism>
<dbReference type="GO" id="GO:0006260">
    <property type="term" value="P:DNA replication"/>
    <property type="evidence" value="ECO:0007669"/>
    <property type="project" value="UniProtKB-KW"/>
</dbReference>
<evidence type="ECO:0000256" key="10">
    <source>
        <dbReference type="ARBA" id="ARBA00022759"/>
    </source>
</evidence>
<dbReference type="KEGG" id="vg:41702015"/>
<keyword evidence="5" id="KW-0548">Nucleotidyltransferase</keyword>
<accession>A0A2R4N9A8</accession>
<evidence type="ECO:0000256" key="2">
    <source>
        <dbReference type="ARBA" id="ARBA00004147"/>
    </source>
</evidence>
<dbReference type="Gene3D" id="3.40.1310.20">
    <property type="match status" value="1"/>
</dbReference>
<evidence type="ECO:0000256" key="15">
    <source>
        <dbReference type="ARBA" id="ARBA00046883"/>
    </source>
</evidence>
<evidence type="ECO:0000313" key="20">
    <source>
        <dbReference type="Proteomes" id="UP000289548"/>
    </source>
</evidence>
<comment type="similarity">
    <text evidence="3">Belongs to the nanoviridea/circoviridae replication-associated protein family.</text>
</comment>
<keyword evidence="12" id="KW-0190">Covalent protein-DNA linkage</keyword>
<evidence type="ECO:0000256" key="14">
    <source>
        <dbReference type="ARBA" id="ARBA00023268"/>
    </source>
</evidence>
<dbReference type="GO" id="GO:0016787">
    <property type="term" value="F:hydrolase activity"/>
    <property type="evidence" value="ECO:0007669"/>
    <property type="project" value="UniProtKB-KW"/>
</dbReference>
<evidence type="ECO:0000256" key="17">
    <source>
        <dbReference type="ARBA" id="ARBA00049943"/>
    </source>
</evidence>
<evidence type="ECO:0000256" key="12">
    <source>
        <dbReference type="ARBA" id="ARBA00023124"/>
    </source>
</evidence>
<comment type="function">
    <text evidence="17">Initiates and terminates the replication only of its own subviral DNA molecule. The closed circular ssDNA genome is first converted to a superhelical dsDNA. Rep binds a specific hairpin at the genome origin of replication. Introduces an endonucleolytic nick within the intergenic region of the genome, thereby initiating the rolling circle replication (RCR). Following cleavage, binds covalently to the 5'-phosphate of DNA as a tyrosyl ester. The cleavage gives rise to a free 3'-OH that serves as a primer for the cellular DNA polymerase. The polymerase synthesizes the (+) strand DNA by rolling circle mechanism. After one round of replication, a Rep-catalyzed nucleotidyl transfer reaction releases a circular single-stranded virus genome, thereby terminating the replication. Displays origin-specific DNA cleavage, nucleotidyl transferase, ATPase and helicase activities.</text>
</comment>
<keyword evidence="11" id="KW-0378">Hydrolase</keyword>
<evidence type="ECO:0000256" key="11">
    <source>
        <dbReference type="ARBA" id="ARBA00022801"/>
    </source>
</evidence>
<dbReference type="Pfam" id="PF00910">
    <property type="entry name" value="RNA_helicase"/>
    <property type="match status" value="1"/>
</dbReference>
<keyword evidence="8" id="KW-0479">Metal-binding</keyword>
<reference evidence="19 20" key="1">
    <citation type="journal article" date="2018" name="Sci. Rep.">
        <title>Analysis of DNAs associated with coconut foliar decay disease implicates a unique single-stranded DNA virus representing a new taxon.</title>
        <authorList>
            <person name="Gronenborn B."/>
            <person name="Randles J.W."/>
            <person name="Knierim D."/>
            <person name="Barriere Q."/>
            <person name="Vetten H.J."/>
            <person name="Warthmann N."/>
            <person name="Cornu D."/>
            <person name="Sileye T."/>
            <person name="Winter S."/>
            <person name="Timchenko T."/>
        </authorList>
    </citation>
    <scope>NUCLEOTIDE SEQUENCE [LARGE SCALE GENOMIC DNA]</scope>
    <source>
        <strain evidence="19">CFDA3-[VU-89]</strain>
    </source>
</reference>
<dbReference type="Proteomes" id="UP000289548">
    <property type="component" value="Segment"/>
</dbReference>
<dbReference type="InterPro" id="IPR000605">
    <property type="entry name" value="Helicase_SF3_ssDNA/RNA_vir"/>
</dbReference>
<evidence type="ECO:0000256" key="6">
    <source>
        <dbReference type="ARBA" id="ARBA00022705"/>
    </source>
</evidence>
<protein>
    <submittedName>
        <fullName evidence="19">Replication initiator protein</fullName>
    </submittedName>
</protein>
<dbReference type="GO" id="GO:0003724">
    <property type="term" value="F:RNA helicase activity"/>
    <property type="evidence" value="ECO:0007669"/>
    <property type="project" value="InterPro"/>
</dbReference>
<comment type="subunit">
    <text evidence="15">Homooligomer. Rep binds to repeated DNA motifs (iterons).</text>
</comment>
<evidence type="ECO:0000256" key="9">
    <source>
        <dbReference type="ARBA" id="ARBA00022741"/>
    </source>
</evidence>
<keyword evidence="10" id="KW-0255">Endonuclease</keyword>
<comment type="cofactor">
    <cofactor evidence="1">
        <name>Mn(2+)</name>
        <dbReference type="ChEBI" id="CHEBI:29035"/>
    </cofactor>
</comment>
<evidence type="ECO:0000256" key="5">
    <source>
        <dbReference type="ARBA" id="ARBA00022695"/>
    </source>
</evidence>
<evidence type="ECO:0000259" key="18">
    <source>
        <dbReference type="PROSITE" id="PS52020"/>
    </source>
</evidence>
<keyword evidence="7" id="KW-0540">Nuclease</keyword>
<dbReference type="PROSITE" id="PS52020">
    <property type="entry name" value="CRESS_DNA_REP"/>
    <property type="match status" value="1"/>
</dbReference>
<sequence>MAMVSRRWCFTLNYSEEDERTRLLSLFSEEELHYAIVGDEVAPSTGQKHLQGYLNFRKVLRLGALKKKYSDKAHWEIAKGTDEENRVYCSKEHKVFELGSPVVVGSNKRKLAEAIERSPERMRLEQPEIFHRYASAKKMIQFKEQYDHPVFDRTWQIKLREAISEAPDDRSIIWVYGPDGNEGKSTFAKSLIKQDWFYTRGGKKENILFSYIDEGSEKNIVFDIPRCNQDYLNYDVIEALKDRVIESTKYKPVKIIELCNIHVVVMANFLPDYMKISEDRIKIIRCY</sequence>
<dbReference type="GO" id="GO:0003677">
    <property type="term" value="F:DNA binding"/>
    <property type="evidence" value="ECO:0007669"/>
    <property type="project" value="UniProtKB-KW"/>
</dbReference>
<feature type="domain" description="CRESS-DNA virus Rep endonuclease" evidence="18">
    <location>
        <begin position="2"/>
        <end position="101"/>
    </location>
</feature>
<keyword evidence="13" id="KW-0238">DNA-binding</keyword>
<evidence type="ECO:0000256" key="4">
    <source>
        <dbReference type="ARBA" id="ARBA00022679"/>
    </source>
</evidence>
<evidence type="ECO:0000256" key="13">
    <source>
        <dbReference type="ARBA" id="ARBA00023125"/>
    </source>
</evidence>
<dbReference type="InterPro" id="IPR049912">
    <property type="entry name" value="CRESS_DNA_REP"/>
</dbReference>
<dbReference type="GO" id="GO:0046872">
    <property type="term" value="F:metal ion binding"/>
    <property type="evidence" value="ECO:0007669"/>
    <property type="project" value="UniProtKB-KW"/>
</dbReference>
<dbReference type="GeneID" id="41702015"/>
<evidence type="ECO:0000256" key="16">
    <source>
        <dbReference type="ARBA" id="ARBA00049360"/>
    </source>
</evidence>
<evidence type="ECO:0000313" key="19">
    <source>
        <dbReference type="EMBL" id="AVX29424.1"/>
    </source>
</evidence>
<comment type="catalytic activity">
    <reaction evidence="16">
        <text>ATP + H2O = ADP + phosphate + H(+)</text>
        <dbReference type="Rhea" id="RHEA:13065"/>
        <dbReference type="ChEBI" id="CHEBI:15377"/>
        <dbReference type="ChEBI" id="CHEBI:15378"/>
        <dbReference type="ChEBI" id="CHEBI:30616"/>
        <dbReference type="ChEBI" id="CHEBI:43474"/>
        <dbReference type="ChEBI" id="CHEBI:456216"/>
    </reaction>
</comment>
<dbReference type="GO" id="GO:0042025">
    <property type="term" value="C:host cell nucleus"/>
    <property type="evidence" value="ECO:0007669"/>
    <property type="project" value="UniProtKB-SubCell"/>
</dbReference>
<name>A0A2R4N9A8_9VIRU</name>
<dbReference type="GO" id="GO:0016779">
    <property type="term" value="F:nucleotidyltransferase activity"/>
    <property type="evidence" value="ECO:0007669"/>
    <property type="project" value="UniProtKB-KW"/>
</dbReference>
<dbReference type="GO" id="GO:0003723">
    <property type="term" value="F:RNA binding"/>
    <property type="evidence" value="ECO:0007669"/>
    <property type="project" value="InterPro"/>
</dbReference>
<keyword evidence="20" id="KW-1185">Reference proteome</keyword>
<dbReference type="Pfam" id="PF02407">
    <property type="entry name" value="Viral_Rep"/>
    <property type="match status" value="1"/>
</dbReference>
<keyword evidence="4" id="KW-0808">Transferase</keyword>
<keyword evidence="9" id="KW-0547">Nucleotide-binding</keyword>
<dbReference type="RefSeq" id="YP_009552699.1">
    <property type="nucleotide sequence ID" value="NC_040624.1"/>
</dbReference>
<dbReference type="OrthoDB" id="9195at10239"/>
<dbReference type="GO" id="GO:0000166">
    <property type="term" value="F:nucleotide binding"/>
    <property type="evidence" value="ECO:0007669"/>
    <property type="project" value="UniProtKB-KW"/>
</dbReference>
<keyword evidence="6" id="KW-0235">DNA replication</keyword>
<dbReference type="GO" id="GO:0004519">
    <property type="term" value="F:endonuclease activity"/>
    <property type="evidence" value="ECO:0007669"/>
    <property type="project" value="UniProtKB-KW"/>
</dbReference>
<proteinExistence type="inferred from homology"/>
<keyword evidence="14" id="KW-0511">Multifunctional enzyme</keyword>